<dbReference type="CDD" id="cd00338">
    <property type="entry name" value="Ser_Recombinase"/>
    <property type="match status" value="1"/>
</dbReference>
<evidence type="ECO:0000256" key="3">
    <source>
        <dbReference type="ARBA" id="ARBA00023172"/>
    </source>
</evidence>
<dbReference type="InterPro" id="IPR050639">
    <property type="entry name" value="SSR_resolvase"/>
</dbReference>
<feature type="domain" description="Resolvase/invertase-type recombinase catalytic" evidence="4">
    <location>
        <begin position="2"/>
        <end position="147"/>
    </location>
</feature>
<dbReference type="InterPro" id="IPR006118">
    <property type="entry name" value="Recombinase_CS"/>
</dbReference>
<dbReference type="PROSITE" id="PS51737">
    <property type="entry name" value="RECOMBINASE_DNA_BIND"/>
    <property type="match status" value="1"/>
</dbReference>
<reference evidence="6" key="1">
    <citation type="submission" date="2016-03" db="EMBL/GenBank/DDBJ databases">
        <authorList>
            <person name="Borrel G."/>
            <person name="Mccann A."/>
            <person name="O'Toole P.W."/>
        </authorList>
    </citation>
    <scope>NUCLEOTIDE SEQUENCE</scope>
    <source>
        <strain evidence="6">183</strain>
    </source>
</reference>
<dbReference type="PROSITE" id="PS51736">
    <property type="entry name" value="RECOMBINASES_3"/>
    <property type="match status" value="1"/>
</dbReference>
<dbReference type="PROSITE" id="PS00397">
    <property type="entry name" value="RECOMBINASES_1"/>
    <property type="match status" value="1"/>
</dbReference>
<evidence type="ECO:0000256" key="2">
    <source>
        <dbReference type="ARBA" id="ARBA00023125"/>
    </source>
</evidence>
<dbReference type="Gene3D" id="3.40.50.1390">
    <property type="entry name" value="Resolvase, N-terminal catalytic domain"/>
    <property type="match status" value="1"/>
</dbReference>
<dbReference type="Pfam" id="PF00239">
    <property type="entry name" value="Resolvase"/>
    <property type="match status" value="1"/>
</dbReference>
<keyword evidence="1" id="KW-0229">DNA integration</keyword>
<keyword evidence="3" id="KW-0233">DNA recombination</keyword>
<dbReference type="GO" id="GO:0015074">
    <property type="term" value="P:DNA integration"/>
    <property type="evidence" value="ECO:0007669"/>
    <property type="project" value="UniProtKB-KW"/>
</dbReference>
<dbReference type="InterPro" id="IPR036162">
    <property type="entry name" value="Resolvase-like_N_sf"/>
</dbReference>
<name>A0A8J8TFJ2_9ARCH</name>
<evidence type="ECO:0000259" key="4">
    <source>
        <dbReference type="PROSITE" id="PS51736"/>
    </source>
</evidence>
<dbReference type="AlphaFoldDB" id="A0A8J8TFJ2"/>
<sequence length="271" mass="30519">MRAAVYARVSTEDQARDGFSIAAQLKRLRAYCKAKGWEIADEYVDDGFSGRDISRPMYKKMMHESDSWDVLLVLKMDRIHRNSQNFTNMMNELASKGKQFSSMQEKFDTTSAMGRFVMDIIQRIAQLESEQIGERVKIGMAQKAKNGDGYLGSGEPYGYEFKDPGLKINPSEAGIVSYIFNAYISGNSLNDIADNLNSKGIPSKKGTTWKKQTIGKILRNPLYCGFASWDGYLIKLDDIEIISISIFNLVQKMMEERRRNASGSSHILIGG</sequence>
<evidence type="ECO:0000259" key="5">
    <source>
        <dbReference type="PROSITE" id="PS51737"/>
    </source>
</evidence>
<dbReference type="GO" id="GO:0003677">
    <property type="term" value="F:DNA binding"/>
    <property type="evidence" value="ECO:0007669"/>
    <property type="project" value="UniProtKB-KW"/>
</dbReference>
<dbReference type="Gene3D" id="3.90.1750.20">
    <property type="entry name" value="Putative Large Serine Recombinase, Chain B, Domain 2"/>
    <property type="match status" value="1"/>
</dbReference>
<dbReference type="Pfam" id="PF07508">
    <property type="entry name" value="Recombinase"/>
    <property type="match status" value="1"/>
</dbReference>
<evidence type="ECO:0000313" key="7">
    <source>
        <dbReference type="Proteomes" id="UP000752814"/>
    </source>
</evidence>
<dbReference type="InterPro" id="IPR011109">
    <property type="entry name" value="DNA_bind_recombinase_dom"/>
</dbReference>
<dbReference type="SMART" id="SM00857">
    <property type="entry name" value="Resolvase"/>
    <property type="match status" value="1"/>
</dbReference>
<dbReference type="EMBL" id="LVVT01000001">
    <property type="protein sequence ID" value="TQS84511.1"/>
    <property type="molecule type" value="Genomic_DNA"/>
</dbReference>
<dbReference type="RefSeq" id="WP_020448949.1">
    <property type="nucleotide sequence ID" value="NZ_CAYAXV010000011.1"/>
</dbReference>
<evidence type="ECO:0000256" key="1">
    <source>
        <dbReference type="ARBA" id="ARBA00022908"/>
    </source>
</evidence>
<dbReference type="OMA" id="FFKHWSL"/>
<feature type="domain" description="Recombinase" evidence="5">
    <location>
        <begin position="156"/>
        <end position="260"/>
    </location>
</feature>
<dbReference type="InterPro" id="IPR038109">
    <property type="entry name" value="DNA_bind_recomb_sf"/>
</dbReference>
<dbReference type="SUPFAM" id="SSF53041">
    <property type="entry name" value="Resolvase-like"/>
    <property type="match status" value="1"/>
</dbReference>
<evidence type="ECO:0000313" key="6">
    <source>
        <dbReference type="EMBL" id="TQS84511.1"/>
    </source>
</evidence>
<dbReference type="PANTHER" id="PTHR30461">
    <property type="entry name" value="DNA-INVERTASE FROM LAMBDOID PROPHAGE"/>
    <property type="match status" value="1"/>
</dbReference>
<protein>
    <submittedName>
        <fullName evidence="6">Site-specific recombinase</fullName>
    </submittedName>
</protein>
<dbReference type="GeneID" id="41323478"/>
<organism evidence="6 7">
    <name type="scientific">Candidatus Methanomassiliicoccus intestinalis</name>
    <dbReference type="NCBI Taxonomy" id="1406512"/>
    <lineage>
        <taxon>Archaea</taxon>
        <taxon>Methanobacteriati</taxon>
        <taxon>Thermoplasmatota</taxon>
        <taxon>Thermoplasmata</taxon>
        <taxon>Methanomassiliicoccales</taxon>
        <taxon>Methanomassiliicoccaceae</taxon>
        <taxon>Methanomassiliicoccus</taxon>
    </lineage>
</organism>
<dbReference type="PANTHER" id="PTHR30461:SF23">
    <property type="entry name" value="DNA RECOMBINASE-RELATED"/>
    <property type="match status" value="1"/>
</dbReference>
<gene>
    <name evidence="6" type="ORF">A3207_00250</name>
</gene>
<accession>A0A8J8TFJ2</accession>
<dbReference type="InterPro" id="IPR006119">
    <property type="entry name" value="Resolv_N"/>
</dbReference>
<dbReference type="Proteomes" id="UP000752814">
    <property type="component" value="Unassembled WGS sequence"/>
</dbReference>
<proteinExistence type="predicted"/>
<comment type="caution">
    <text evidence="6">The sequence shown here is derived from an EMBL/GenBank/DDBJ whole genome shotgun (WGS) entry which is preliminary data.</text>
</comment>
<keyword evidence="2" id="KW-0238">DNA-binding</keyword>
<dbReference type="GO" id="GO:0000150">
    <property type="term" value="F:DNA strand exchange activity"/>
    <property type="evidence" value="ECO:0007669"/>
    <property type="project" value="InterPro"/>
</dbReference>